<dbReference type="GO" id="GO:0015074">
    <property type="term" value="P:DNA integration"/>
    <property type="evidence" value="ECO:0007669"/>
    <property type="project" value="InterPro"/>
</dbReference>
<dbReference type="GO" id="GO:0003676">
    <property type="term" value="F:nucleic acid binding"/>
    <property type="evidence" value="ECO:0007669"/>
    <property type="project" value="InterPro"/>
</dbReference>
<dbReference type="InterPro" id="IPR054353">
    <property type="entry name" value="IstA-like_C"/>
</dbReference>
<dbReference type="AlphaFoldDB" id="A0A7I9VPT1"/>
<proteinExistence type="inferred from homology"/>
<gene>
    <name evidence="3" type="ORF">AMYX_31670</name>
</gene>
<evidence type="ECO:0000256" key="1">
    <source>
        <dbReference type="ARBA" id="ARBA00009277"/>
    </source>
</evidence>
<dbReference type="Pfam" id="PF22483">
    <property type="entry name" value="Mu-transpos_C_2"/>
    <property type="match status" value="1"/>
</dbReference>
<dbReference type="Gene3D" id="3.30.420.10">
    <property type="entry name" value="Ribonuclease H-like superfamily/Ribonuclease H"/>
    <property type="match status" value="1"/>
</dbReference>
<dbReference type="PANTHER" id="PTHR35004">
    <property type="entry name" value="TRANSPOSASE RV3428C-RELATED"/>
    <property type="match status" value="1"/>
</dbReference>
<dbReference type="PANTHER" id="PTHR35004:SF8">
    <property type="entry name" value="TRANSPOSASE RV3428C-RELATED"/>
    <property type="match status" value="1"/>
</dbReference>
<name>A0A7I9VPT1_9BACT</name>
<dbReference type="SUPFAM" id="SSF53098">
    <property type="entry name" value="Ribonuclease H-like"/>
    <property type="match status" value="1"/>
</dbReference>
<accession>A0A7I9VPT1</accession>
<keyword evidence="4" id="KW-1185">Reference proteome</keyword>
<dbReference type="Proteomes" id="UP000503640">
    <property type="component" value="Unassembled WGS sequence"/>
</dbReference>
<reference evidence="4" key="1">
    <citation type="journal article" date="2020" name="Appl. Environ. Microbiol.">
        <title>Diazotrophic Anaeromyxobacter Isolates from Soils.</title>
        <authorList>
            <person name="Masuda Y."/>
            <person name="Yamanaka H."/>
            <person name="Xu Z.X."/>
            <person name="Shiratori Y."/>
            <person name="Aono T."/>
            <person name="Amachi S."/>
            <person name="Senoo K."/>
            <person name="Itoh H."/>
        </authorList>
    </citation>
    <scope>NUCLEOTIDE SEQUENCE [LARGE SCALE GENOMIC DNA]</scope>
    <source>
        <strain evidence="4">R267</strain>
    </source>
</reference>
<evidence type="ECO:0000313" key="4">
    <source>
        <dbReference type="Proteomes" id="UP000503640"/>
    </source>
</evidence>
<dbReference type="InterPro" id="IPR001584">
    <property type="entry name" value="Integrase_cat-core"/>
</dbReference>
<dbReference type="InterPro" id="IPR036397">
    <property type="entry name" value="RNaseH_sf"/>
</dbReference>
<evidence type="ECO:0000259" key="2">
    <source>
        <dbReference type="PROSITE" id="PS50994"/>
    </source>
</evidence>
<organism evidence="3 4">
    <name type="scientific">Anaeromyxobacter diazotrophicus</name>
    <dbReference type="NCBI Taxonomy" id="2590199"/>
    <lineage>
        <taxon>Bacteria</taxon>
        <taxon>Pseudomonadati</taxon>
        <taxon>Myxococcota</taxon>
        <taxon>Myxococcia</taxon>
        <taxon>Myxococcales</taxon>
        <taxon>Cystobacterineae</taxon>
        <taxon>Anaeromyxobacteraceae</taxon>
        <taxon>Anaeromyxobacter</taxon>
    </lineage>
</organism>
<comment type="similarity">
    <text evidence="1">Belongs to the transposase IS21/IS408/IS1162 family.</text>
</comment>
<evidence type="ECO:0000313" key="3">
    <source>
        <dbReference type="EMBL" id="GEJ58426.1"/>
    </source>
</evidence>
<dbReference type="Pfam" id="PF00665">
    <property type="entry name" value="rve"/>
    <property type="match status" value="1"/>
</dbReference>
<dbReference type="PROSITE" id="PS50994">
    <property type="entry name" value="INTEGRASE"/>
    <property type="match status" value="1"/>
</dbReference>
<feature type="domain" description="Integrase catalytic" evidence="2">
    <location>
        <begin position="130"/>
        <end position="306"/>
    </location>
</feature>
<comment type="caution">
    <text evidence="3">The sequence shown here is derived from an EMBL/GenBank/DDBJ whole genome shotgun (WGS) entry which is preliminary data.</text>
</comment>
<dbReference type="EMBL" id="BJTG01000007">
    <property type="protein sequence ID" value="GEJ58426.1"/>
    <property type="molecule type" value="Genomic_DNA"/>
</dbReference>
<sequence length="527" mass="59384">MLDVREMLRRLRLGESARAVAKGLGVSRNTVREYVAWLDAEGLLAGDAAALPSAGELEVRLARTEPMAQPPRLMPYRDEIAELVGAGLQVKVAWERFSTAHPDQRASYTAFRRFVRRYVDERPRRAVVRLEVGPGEEAQVDFGYAGLVPRAPGEPPAKTWVFVMTLSHSRHQYVELVQDQTVGTWLALHRNAFAFFGGVPRKIVLDNLKAGIIKASVTDPEVQRSYRECGEHYGFIISPCVPRSPEHKGKVERDVQYVKRSFLAGRTIRSLEEGNEEALEWVLEHAGRRIHGTTHEVPFQVFEQRERAALLPLPTAHFDLVEWKQAKLHPDCHVVFAKGYYSAPHPLIGERLWLRATSRVVQLFRGHQLVATHGRAFRPGQRVTNPAHLPPKKLRYLMQTPTWCRERAAQIGPATSTFIERLLGDEVLDRLRGAQATLRLTDTYGEARLEAACHRAVVCDAIYSKTVQRILLRGLDREPLPGERAPTPDSLPAPIYARTFFDLFTPADPTTTEGEKAWTSLTSSPRC</sequence>
<dbReference type="NCBIfam" id="NF033546">
    <property type="entry name" value="transpos_IS21"/>
    <property type="match status" value="1"/>
</dbReference>
<protein>
    <recommendedName>
        <fullName evidence="2">Integrase catalytic domain-containing protein</fullName>
    </recommendedName>
</protein>
<dbReference type="InterPro" id="IPR012337">
    <property type="entry name" value="RNaseH-like_sf"/>
</dbReference>